<proteinExistence type="predicted"/>
<keyword evidence="1" id="KW-0812">Transmembrane</keyword>
<evidence type="ECO:0000256" key="1">
    <source>
        <dbReference type="SAM" id="Phobius"/>
    </source>
</evidence>
<name>A0A5Y3X830_SALER</name>
<protein>
    <submittedName>
        <fullName evidence="2">Uncharacterized protein</fullName>
    </submittedName>
</protein>
<dbReference type="AlphaFoldDB" id="A0A5Y3X830"/>
<sequence>MLDSLYFWKNKGGGTSGYRFLPYIIILFVLCAGGAGAWYYFVILPEQKAREEALARQQAAAQKLKNDIASVNDFYAKSLEGAGIKETIRFLSEIRISSQKLSVLNLESEAFKCNTKSCSFSYEFRPGNVLILPQKIFWGKNYNASVPAAKGKGKGKSKSASDFEYKNIESRLNINDIQKNYKNKKSLNLPPCGDLVSYILTYNSFVKSKAPKSNNNNDKIVIKKMPGSSVKDLEPQLVGKVKAYGLMAGSWELTVNNKSDLIAESIMDLQLVLYKQAYRDAFIVKGIETSKKGIKVSGGLVCKV</sequence>
<feature type="transmembrane region" description="Helical" evidence="1">
    <location>
        <begin position="20"/>
        <end position="41"/>
    </location>
</feature>
<comment type="caution">
    <text evidence="2">The sequence shown here is derived from an EMBL/GenBank/DDBJ whole genome shotgun (WGS) entry which is preliminary data.</text>
</comment>
<evidence type="ECO:0000313" key="2">
    <source>
        <dbReference type="EMBL" id="ECJ4505612.1"/>
    </source>
</evidence>
<accession>A0A5Y3X830</accession>
<dbReference type="Proteomes" id="UP000839747">
    <property type="component" value="Unassembled WGS sequence"/>
</dbReference>
<reference evidence="2" key="1">
    <citation type="submission" date="2018-06" db="EMBL/GenBank/DDBJ databases">
        <authorList>
            <person name="Ashton P.M."/>
            <person name="Dallman T."/>
            <person name="Nair S."/>
            <person name="De Pinna E."/>
            <person name="Peters T."/>
            <person name="Grant K."/>
        </authorList>
    </citation>
    <scope>NUCLEOTIDE SEQUENCE [LARGE SCALE GENOMIC DNA]</scope>
    <source>
        <strain evidence="2">318584</strain>
    </source>
</reference>
<gene>
    <name evidence="2" type="ORF">DNU24_07670</name>
</gene>
<dbReference type="EMBL" id="AAIYKG010000006">
    <property type="protein sequence ID" value="ECJ4505612.1"/>
    <property type="molecule type" value="Genomic_DNA"/>
</dbReference>
<keyword evidence="1" id="KW-0472">Membrane</keyword>
<keyword evidence="1" id="KW-1133">Transmembrane helix</keyword>
<organism evidence="2">
    <name type="scientific">Salmonella enterica subsp. salamae</name>
    <dbReference type="NCBI Taxonomy" id="59202"/>
    <lineage>
        <taxon>Bacteria</taxon>
        <taxon>Pseudomonadati</taxon>
        <taxon>Pseudomonadota</taxon>
        <taxon>Gammaproteobacteria</taxon>
        <taxon>Enterobacterales</taxon>
        <taxon>Enterobacteriaceae</taxon>
        <taxon>Salmonella</taxon>
    </lineage>
</organism>